<feature type="transmembrane region" description="Helical" evidence="9">
    <location>
        <begin position="193"/>
        <end position="216"/>
    </location>
</feature>
<evidence type="ECO:0000259" key="10">
    <source>
        <dbReference type="PROSITE" id="PS50850"/>
    </source>
</evidence>
<name>A0A9P6M0N7_9FUNG</name>
<keyword evidence="12" id="KW-1185">Reference proteome</keyword>
<keyword evidence="5 9" id="KW-1133">Transmembrane helix</keyword>
<dbReference type="InterPro" id="IPR004737">
    <property type="entry name" value="NO3_transporter_NarK/NarU-like"/>
</dbReference>
<feature type="transmembrane region" description="Helical" evidence="9">
    <location>
        <begin position="398"/>
        <end position="422"/>
    </location>
</feature>
<keyword evidence="6" id="KW-0534">Nitrate assimilation</keyword>
<dbReference type="InterPro" id="IPR036259">
    <property type="entry name" value="MFS_trans_sf"/>
</dbReference>
<dbReference type="EMBL" id="JAAAHW010006581">
    <property type="protein sequence ID" value="KAF9958205.1"/>
    <property type="molecule type" value="Genomic_DNA"/>
</dbReference>
<dbReference type="PANTHER" id="PTHR23515">
    <property type="entry name" value="HIGH-AFFINITY NITRATE TRANSPORTER 2.3"/>
    <property type="match status" value="1"/>
</dbReference>
<gene>
    <name evidence="11" type="primary">NRT2</name>
    <name evidence="11" type="ORF">BGZ65_001622</name>
</gene>
<keyword evidence="3" id="KW-0813">Transport</keyword>
<protein>
    <submittedName>
        <fullName evidence="11">High-affinity nitrate transporter 2.1</fullName>
    </submittedName>
</protein>
<feature type="transmembrane region" description="Helical" evidence="9">
    <location>
        <begin position="459"/>
        <end position="477"/>
    </location>
</feature>
<dbReference type="NCBIfam" id="TIGR00886">
    <property type="entry name" value="2A0108"/>
    <property type="match status" value="1"/>
</dbReference>
<dbReference type="GO" id="GO:0015113">
    <property type="term" value="F:nitrite transmembrane transporter activity"/>
    <property type="evidence" value="ECO:0007669"/>
    <property type="project" value="InterPro"/>
</dbReference>
<evidence type="ECO:0000256" key="2">
    <source>
        <dbReference type="ARBA" id="ARBA00008432"/>
    </source>
</evidence>
<comment type="caution">
    <text evidence="11">The sequence shown here is derived from an EMBL/GenBank/DDBJ whole genome shotgun (WGS) entry which is preliminary data.</text>
</comment>
<dbReference type="GO" id="GO:0016020">
    <property type="term" value="C:membrane"/>
    <property type="evidence" value="ECO:0007669"/>
    <property type="project" value="UniProtKB-SubCell"/>
</dbReference>
<dbReference type="Gene3D" id="1.20.1250.20">
    <property type="entry name" value="MFS general substrate transporter like domains"/>
    <property type="match status" value="2"/>
</dbReference>
<feature type="transmembrane region" description="Helical" evidence="9">
    <location>
        <begin position="126"/>
        <end position="146"/>
    </location>
</feature>
<dbReference type="SUPFAM" id="SSF103473">
    <property type="entry name" value="MFS general substrate transporter"/>
    <property type="match status" value="1"/>
</dbReference>
<sequence>MTLATKIFPKRILVDENGKATNIKLFSFGRPHMRAMHLSWLSFFIAFTGWFAIPPLMPTIKADLKLTPSEISDANLTSVSATILARLMVGPLCDRYGPRRVMAALLLLGSIPIGLIGLVSDANGLIVTRFFIGIIGASFVPCQYWASQMFSPEIVGTANAICGGFGNMGAGVSYLLIPLLYDAIATGLPPHQAWRVTFVIPACLCILTAAADYFLVDDCPNGDWKNRHSKPADHDVEQHGMPQPTSDDDSTHSGKSDDGKSTSGKENSNNIIELASGPIQQPLIVMELLIQLKNPAVLILMVQYGCSFGLELAVDNVIGELFHSHFGLSQTTSGMLGSIFGLMNFFSRASGGMMADYVNTLIGEGVQGRMLVHFCVFLLEGVFLIGFSFAMGTLRSSLVVLVLFSYFVQAGCGTTFSIVPFANPKSMGAVYGLIGAGGSIGSILFNYTFKVYGINYVDAFRVIGYAVLSAALLTLLLQIQGRMLLGLVFTKLNNKLTTRSGLDAVSRLIQGHPVFHNNSHHLQAHPTWQLAVALARLGHYGNAAGVGSAIQLGISEGAVQDYTIRVITALLSLKELWLTWPMHQGDLKLDE</sequence>
<dbReference type="GO" id="GO:0015112">
    <property type="term" value="F:nitrate transmembrane transporter activity"/>
    <property type="evidence" value="ECO:0007669"/>
    <property type="project" value="InterPro"/>
</dbReference>
<dbReference type="InterPro" id="IPR044772">
    <property type="entry name" value="NO3_transporter"/>
</dbReference>
<dbReference type="OrthoDB" id="434240at2759"/>
<feature type="transmembrane region" description="Helical" evidence="9">
    <location>
        <begin position="101"/>
        <end position="120"/>
    </location>
</feature>
<evidence type="ECO:0000313" key="12">
    <source>
        <dbReference type="Proteomes" id="UP000749646"/>
    </source>
</evidence>
<comment type="similarity">
    <text evidence="2">Belongs to the major facilitator superfamily. Nitrate/nitrite porter (TC 2.A.1.8) family.</text>
</comment>
<dbReference type="GO" id="GO:0042128">
    <property type="term" value="P:nitrate assimilation"/>
    <property type="evidence" value="ECO:0007669"/>
    <property type="project" value="UniProtKB-KW"/>
</dbReference>
<reference evidence="11" key="1">
    <citation type="journal article" date="2020" name="Fungal Divers.">
        <title>Resolving the Mortierellaceae phylogeny through synthesis of multi-gene phylogenetics and phylogenomics.</title>
        <authorList>
            <person name="Vandepol N."/>
            <person name="Liber J."/>
            <person name="Desiro A."/>
            <person name="Na H."/>
            <person name="Kennedy M."/>
            <person name="Barry K."/>
            <person name="Grigoriev I.V."/>
            <person name="Miller A.N."/>
            <person name="O'Donnell K."/>
            <person name="Stajich J.E."/>
            <person name="Bonito G."/>
        </authorList>
    </citation>
    <scope>NUCLEOTIDE SEQUENCE</scope>
    <source>
        <strain evidence="11">MES-2147</strain>
    </source>
</reference>
<evidence type="ECO:0000256" key="6">
    <source>
        <dbReference type="ARBA" id="ARBA00023063"/>
    </source>
</evidence>
<feature type="compositionally biased region" description="Basic and acidic residues" evidence="8">
    <location>
        <begin position="227"/>
        <end position="238"/>
    </location>
</feature>
<dbReference type="CDD" id="cd17341">
    <property type="entry name" value="MFS_NRT2_like"/>
    <property type="match status" value="1"/>
</dbReference>
<dbReference type="InterPro" id="IPR020846">
    <property type="entry name" value="MFS_dom"/>
</dbReference>
<organism evidence="11 12">
    <name type="scientific">Modicella reniformis</name>
    <dbReference type="NCBI Taxonomy" id="1440133"/>
    <lineage>
        <taxon>Eukaryota</taxon>
        <taxon>Fungi</taxon>
        <taxon>Fungi incertae sedis</taxon>
        <taxon>Mucoromycota</taxon>
        <taxon>Mortierellomycotina</taxon>
        <taxon>Mortierellomycetes</taxon>
        <taxon>Mortierellales</taxon>
        <taxon>Mortierellaceae</taxon>
        <taxon>Modicella</taxon>
    </lineage>
</organism>
<dbReference type="PROSITE" id="PS50850">
    <property type="entry name" value="MFS"/>
    <property type="match status" value="1"/>
</dbReference>
<evidence type="ECO:0000256" key="5">
    <source>
        <dbReference type="ARBA" id="ARBA00022989"/>
    </source>
</evidence>
<dbReference type="Pfam" id="PF07690">
    <property type="entry name" value="MFS_1"/>
    <property type="match status" value="1"/>
</dbReference>
<evidence type="ECO:0000256" key="4">
    <source>
        <dbReference type="ARBA" id="ARBA00022692"/>
    </source>
</evidence>
<proteinExistence type="inferred from homology"/>
<feature type="transmembrane region" description="Helical" evidence="9">
    <location>
        <begin position="158"/>
        <end position="181"/>
    </location>
</feature>
<keyword evidence="7 9" id="KW-0472">Membrane</keyword>
<feature type="transmembrane region" description="Helical" evidence="9">
    <location>
        <begin position="35"/>
        <end position="53"/>
    </location>
</feature>
<feature type="transmembrane region" description="Helical" evidence="9">
    <location>
        <begin position="429"/>
        <end position="447"/>
    </location>
</feature>
<dbReference type="Proteomes" id="UP000749646">
    <property type="component" value="Unassembled WGS sequence"/>
</dbReference>
<feature type="domain" description="Major facilitator superfamily (MFS) profile" evidence="10">
    <location>
        <begin position="35"/>
        <end position="482"/>
    </location>
</feature>
<evidence type="ECO:0000256" key="9">
    <source>
        <dbReference type="SAM" id="Phobius"/>
    </source>
</evidence>
<evidence type="ECO:0000256" key="3">
    <source>
        <dbReference type="ARBA" id="ARBA00022448"/>
    </source>
</evidence>
<evidence type="ECO:0000313" key="11">
    <source>
        <dbReference type="EMBL" id="KAF9958205.1"/>
    </source>
</evidence>
<comment type="subcellular location">
    <subcellularLocation>
        <location evidence="1">Membrane</location>
        <topology evidence="1">Multi-pass membrane protein</topology>
    </subcellularLocation>
</comment>
<accession>A0A9P6M0N7</accession>
<feature type="transmembrane region" description="Helical" evidence="9">
    <location>
        <begin position="370"/>
        <end position="392"/>
    </location>
</feature>
<feature type="compositionally biased region" description="Basic and acidic residues" evidence="8">
    <location>
        <begin position="249"/>
        <end position="260"/>
    </location>
</feature>
<evidence type="ECO:0000256" key="1">
    <source>
        <dbReference type="ARBA" id="ARBA00004141"/>
    </source>
</evidence>
<evidence type="ECO:0000256" key="8">
    <source>
        <dbReference type="SAM" id="MobiDB-lite"/>
    </source>
</evidence>
<feature type="region of interest" description="Disordered" evidence="8">
    <location>
        <begin position="227"/>
        <end position="267"/>
    </location>
</feature>
<keyword evidence="4 9" id="KW-0812">Transmembrane</keyword>
<dbReference type="AlphaFoldDB" id="A0A9P6M0N7"/>
<dbReference type="InterPro" id="IPR011701">
    <property type="entry name" value="MFS"/>
</dbReference>
<evidence type="ECO:0000256" key="7">
    <source>
        <dbReference type="ARBA" id="ARBA00023136"/>
    </source>
</evidence>